<keyword evidence="3" id="KW-0238">DNA-binding</keyword>
<dbReference type="STRING" id="688269.Theth_0706"/>
<dbReference type="KEGG" id="tta:Theth_0706"/>
<dbReference type="Gene3D" id="1.20.140.160">
    <property type="match status" value="1"/>
</dbReference>
<evidence type="ECO:0000313" key="8">
    <source>
        <dbReference type="EMBL" id="AEH50791.1"/>
    </source>
</evidence>
<dbReference type="PANTHER" id="PTHR30385:SF7">
    <property type="entry name" value="RNA POLYMERASE SIGMA FACTOR FLIA"/>
    <property type="match status" value="1"/>
</dbReference>
<dbReference type="PANTHER" id="PTHR30385">
    <property type="entry name" value="SIGMA FACTOR F FLAGELLAR"/>
    <property type="match status" value="1"/>
</dbReference>
<dbReference type="InterPro" id="IPR013324">
    <property type="entry name" value="RNA_pol_sigma_r3/r4-like"/>
</dbReference>
<dbReference type="InterPro" id="IPR000943">
    <property type="entry name" value="RNA_pol_sigma70"/>
</dbReference>
<dbReference type="Pfam" id="PF04542">
    <property type="entry name" value="Sigma70_r2"/>
    <property type="match status" value="1"/>
</dbReference>
<evidence type="ECO:0000259" key="7">
    <source>
        <dbReference type="Pfam" id="PF04545"/>
    </source>
</evidence>
<dbReference type="GO" id="GO:0003899">
    <property type="term" value="F:DNA-directed RNA polymerase activity"/>
    <property type="evidence" value="ECO:0007669"/>
    <property type="project" value="InterPro"/>
</dbReference>
<dbReference type="OrthoDB" id="9799825at2"/>
<dbReference type="Pfam" id="PF04545">
    <property type="entry name" value="Sigma70_r4"/>
    <property type="match status" value="1"/>
</dbReference>
<dbReference type="InterPro" id="IPR007627">
    <property type="entry name" value="RNA_pol_sigma70_r2"/>
</dbReference>
<proteinExistence type="predicted"/>
<gene>
    <name evidence="8" type="ORF">Theth_0706</name>
</gene>
<dbReference type="PRINTS" id="PR00046">
    <property type="entry name" value="SIGMA70FCT"/>
</dbReference>
<dbReference type="NCBIfam" id="NF005413">
    <property type="entry name" value="PRK06986.1"/>
    <property type="match status" value="1"/>
</dbReference>
<keyword evidence="1" id="KW-0805">Transcription regulation</keyword>
<organism evidence="8 9">
    <name type="scientific">Pseudothermotoga thermarum DSM 5069</name>
    <dbReference type="NCBI Taxonomy" id="688269"/>
    <lineage>
        <taxon>Bacteria</taxon>
        <taxon>Thermotogati</taxon>
        <taxon>Thermotogota</taxon>
        <taxon>Thermotogae</taxon>
        <taxon>Thermotogales</taxon>
        <taxon>Thermotogaceae</taxon>
        <taxon>Pseudothermotoga</taxon>
    </lineage>
</organism>
<feature type="domain" description="RNA polymerase sigma-70 region 2" evidence="6">
    <location>
        <begin position="10"/>
        <end position="81"/>
    </location>
</feature>
<dbReference type="PIRSF" id="PIRSF000770">
    <property type="entry name" value="RNA_pol_sigma-SigE/K"/>
    <property type="match status" value="1"/>
</dbReference>
<dbReference type="CDD" id="cd06171">
    <property type="entry name" value="Sigma70_r4"/>
    <property type="match status" value="1"/>
</dbReference>
<reference evidence="8 9" key="1">
    <citation type="submission" date="2010-11" db="EMBL/GenBank/DDBJ databases">
        <title>The complete genome of Thermotoga thermarum DSM 5069.</title>
        <authorList>
            <consortium name="US DOE Joint Genome Institute (JGI-PGF)"/>
            <person name="Lucas S."/>
            <person name="Copeland A."/>
            <person name="Lapidus A."/>
            <person name="Bruce D."/>
            <person name="Goodwin L."/>
            <person name="Pitluck S."/>
            <person name="Kyrpides N."/>
            <person name="Mavromatis K."/>
            <person name="Ivanova N."/>
            <person name="Zeytun A."/>
            <person name="Brettin T."/>
            <person name="Detter J.C."/>
            <person name="Tapia R."/>
            <person name="Han C."/>
            <person name="Land M."/>
            <person name="Hauser L."/>
            <person name="Markowitz V."/>
            <person name="Cheng J.-F."/>
            <person name="Hugenholtz P."/>
            <person name="Woyke T."/>
            <person name="Wu D."/>
            <person name="Spring S."/>
            <person name="Schroeder M."/>
            <person name="Brambilla E."/>
            <person name="Klenk H.-P."/>
            <person name="Eisen J.A."/>
        </authorList>
    </citation>
    <scope>NUCLEOTIDE SEQUENCE [LARGE SCALE GENOMIC DNA]</scope>
    <source>
        <strain evidence="8 9">DSM 5069</strain>
    </source>
</reference>
<dbReference type="NCBIfam" id="TIGR02937">
    <property type="entry name" value="sigma70-ECF"/>
    <property type="match status" value="1"/>
</dbReference>
<dbReference type="GO" id="GO:0016987">
    <property type="term" value="F:sigma factor activity"/>
    <property type="evidence" value="ECO:0007669"/>
    <property type="project" value="UniProtKB-KW"/>
</dbReference>
<dbReference type="GO" id="GO:0003677">
    <property type="term" value="F:DNA binding"/>
    <property type="evidence" value="ECO:0007669"/>
    <property type="project" value="UniProtKB-KW"/>
</dbReference>
<evidence type="ECO:0000256" key="2">
    <source>
        <dbReference type="ARBA" id="ARBA00023082"/>
    </source>
</evidence>
<dbReference type="NCBIfam" id="TIGR02479">
    <property type="entry name" value="FliA_WhiG"/>
    <property type="match status" value="1"/>
</dbReference>
<sequence length="245" mass="28241">MFKQDEEKIIKEMLPMVKMIALDLKNNLPKNVELDDLIQEGVLALIAAIRRYDPKKGVNIHRYAIKRVKGAMYDYLRKIDWMPRNLRRNIKEVEKAIYELEPSLGRFPTIEEISMYTGLTTAEVKRALDEMVRKQFLMLDQYLYDEETFLDQLKDDDEPFKQAQREILLEDLTQAISRLDPKEQLVLSLRFEQDLSLKEIGLIIGASESRVSQIISSALIKIKNFLMGGEHDNSGGSSGSDSEGK</sequence>
<dbReference type="AlphaFoldDB" id="F7YXZ2"/>
<accession>F7YXZ2</accession>
<dbReference type="InterPro" id="IPR012845">
    <property type="entry name" value="RNA_pol_sigma_FliA_WhiG"/>
</dbReference>
<evidence type="ECO:0000259" key="5">
    <source>
        <dbReference type="Pfam" id="PF04539"/>
    </source>
</evidence>
<name>F7YXZ2_9THEM</name>
<dbReference type="InterPro" id="IPR013325">
    <property type="entry name" value="RNA_pol_sigma_r2"/>
</dbReference>
<keyword evidence="2" id="KW-0731">Sigma factor</keyword>
<dbReference type="SUPFAM" id="SSF88946">
    <property type="entry name" value="Sigma2 domain of RNA polymerase sigma factors"/>
    <property type="match status" value="1"/>
</dbReference>
<dbReference type="EMBL" id="CP002351">
    <property type="protein sequence ID" value="AEH50791.1"/>
    <property type="molecule type" value="Genomic_DNA"/>
</dbReference>
<dbReference type="Pfam" id="PF04539">
    <property type="entry name" value="Sigma70_r3"/>
    <property type="match status" value="1"/>
</dbReference>
<dbReference type="Gene3D" id="1.10.1740.10">
    <property type="match status" value="1"/>
</dbReference>
<feature type="domain" description="RNA polymerase sigma-70 region 3" evidence="5">
    <location>
        <begin position="89"/>
        <end position="156"/>
    </location>
</feature>
<dbReference type="InterPro" id="IPR014284">
    <property type="entry name" value="RNA_pol_sigma-70_dom"/>
</dbReference>
<dbReference type="RefSeq" id="WP_013932013.1">
    <property type="nucleotide sequence ID" value="NC_015707.1"/>
</dbReference>
<evidence type="ECO:0000313" key="9">
    <source>
        <dbReference type="Proteomes" id="UP000006804"/>
    </source>
</evidence>
<dbReference type="HOGENOM" id="CLU_014793_8_1_0"/>
<feature type="domain" description="RNA polymerase sigma-70 region 4" evidence="7">
    <location>
        <begin position="175"/>
        <end position="223"/>
    </location>
</feature>
<keyword evidence="4" id="KW-0804">Transcription</keyword>
<protein>
    <submittedName>
        <fullName evidence="8">RNA polymerase, sigma 28 subunit, SigD/FliA/WhiG</fullName>
    </submittedName>
</protein>
<dbReference type="GO" id="GO:0006352">
    <property type="term" value="P:DNA-templated transcription initiation"/>
    <property type="evidence" value="ECO:0007669"/>
    <property type="project" value="InterPro"/>
</dbReference>
<evidence type="ECO:0000256" key="3">
    <source>
        <dbReference type="ARBA" id="ARBA00023125"/>
    </source>
</evidence>
<evidence type="ECO:0000256" key="1">
    <source>
        <dbReference type="ARBA" id="ARBA00023015"/>
    </source>
</evidence>
<dbReference type="SUPFAM" id="SSF88659">
    <property type="entry name" value="Sigma3 and sigma4 domains of RNA polymerase sigma factors"/>
    <property type="match status" value="2"/>
</dbReference>
<evidence type="ECO:0000259" key="6">
    <source>
        <dbReference type="Pfam" id="PF04542"/>
    </source>
</evidence>
<dbReference type="InterPro" id="IPR007630">
    <property type="entry name" value="RNA_pol_sigma70_r4"/>
</dbReference>
<evidence type="ECO:0000256" key="4">
    <source>
        <dbReference type="ARBA" id="ARBA00023163"/>
    </source>
</evidence>
<dbReference type="InterPro" id="IPR007624">
    <property type="entry name" value="RNA_pol_sigma70_r3"/>
</dbReference>
<dbReference type="eggNOG" id="COG1191">
    <property type="taxonomic scope" value="Bacteria"/>
</dbReference>
<dbReference type="Proteomes" id="UP000006804">
    <property type="component" value="Chromosome"/>
</dbReference>
<keyword evidence="9" id="KW-1185">Reference proteome</keyword>
<dbReference type="PATRIC" id="fig|688269.3.peg.730"/>